<organism evidence="1 3">
    <name type="scientific">Cucumis melo var. makuwa</name>
    <name type="common">Oriental melon</name>
    <dbReference type="NCBI Taxonomy" id="1194695"/>
    <lineage>
        <taxon>Eukaryota</taxon>
        <taxon>Viridiplantae</taxon>
        <taxon>Streptophyta</taxon>
        <taxon>Embryophyta</taxon>
        <taxon>Tracheophyta</taxon>
        <taxon>Spermatophyta</taxon>
        <taxon>Magnoliopsida</taxon>
        <taxon>eudicotyledons</taxon>
        <taxon>Gunneridae</taxon>
        <taxon>Pentapetalae</taxon>
        <taxon>rosids</taxon>
        <taxon>fabids</taxon>
        <taxon>Cucurbitales</taxon>
        <taxon>Cucurbitaceae</taxon>
        <taxon>Benincaseae</taxon>
        <taxon>Cucumis</taxon>
    </lineage>
</organism>
<name>A0A5A7SXN5_CUCMM</name>
<dbReference type="EMBL" id="SSTD01000605">
    <property type="protein sequence ID" value="TYK30441.1"/>
    <property type="molecule type" value="Genomic_DNA"/>
</dbReference>
<evidence type="ECO:0000313" key="2">
    <source>
        <dbReference type="EMBL" id="TYK30441.1"/>
    </source>
</evidence>
<evidence type="ECO:0000313" key="1">
    <source>
        <dbReference type="EMBL" id="KAA0035962.1"/>
    </source>
</evidence>
<reference evidence="3 4" key="1">
    <citation type="submission" date="2019-08" db="EMBL/GenBank/DDBJ databases">
        <title>Draft genome sequences of two oriental melons (Cucumis melo L. var makuwa).</title>
        <authorList>
            <person name="Kwon S.-Y."/>
        </authorList>
    </citation>
    <scope>NUCLEOTIDE SEQUENCE [LARGE SCALE GENOMIC DNA]</scope>
    <source>
        <strain evidence="4">cv. Chang Bougi</strain>
        <strain evidence="3">cv. SW 3</strain>
        <tissue evidence="1">Leaf</tissue>
    </source>
</reference>
<dbReference type="EMBL" id="SSTE01019881">
    <property type="protein sequence ID" value="KAA0035962.1"/>
    <property type="molecule type" value="Genomic_DNA"/>
</dbReference>
<gene>
    <name evidence="2" type="ORF">E5676_scaffold349G00540</name>
    <name evidence="1" type="ORF">E6C27_scaffold56G001670</name>
</gene>
<comment type="caution">
    <text evidence="1">The sequence shown here is derived from an EMBL/GenBank/DDBJ whole genome shotgun (WGS) entry which is preliminary data.</text>
</comment>
<dbReference type="Proteomes" id="UP000321393">
    <property type="component" value="Unassembled WGS sequence"/>
</dbReference>
<accession>A0A5A7SXN5</accession>
<protein>
    <submittedName>
        <fullName evidence="1">Uncharacterized protein</fullName>
    </submittedName>
</protein>
<proteinExistence type="predicted"/>
<evidence type="ECO:0000313" key="3">
    <source>
        <dbReference type="Proteomes" id="UP000321393"/>
    </source>
</evidence>
<dbReference type="Proteomes" id="UP000321947">
    <property type="component" value="Unassembled WGS sequence"/>
</dbReference>
<evidence type="ECO:0000313" key="4">
    <source>
        <dbReference type="Proteomes" id="UP000321947"/>
    </source>
</evidence>
<sequence length="154" mass="17204">MDLCREIVWNCPSNGIQYSKIEEVDKIYVFLVHHEEDHTSVMNSLTTPTIGSDAFNVESPSHDNERHNGKPIPICEHCKKQWHIMNNVESLSHDNERPVGCACSPPHGAIMGTCLDLHVGLVGCLPWAHANVMGVCRGPMWAVSWPHWGVVRAC</sequence>
<dbReference type="AlphaFoldDB" id="A0A5A7SXN5"/>